<keyword evidence="1" id="KW-0812">Transmembrane</keyword>
<feature type="transmembrane region" description="Helical" evidence="1">
    <location>
        <begin position="201"/>
        <end position="221"/>
    </location>
</feature>
<keyword evidence="1" id="KW-1133">Transmembrane helix</keyword>
<dbReference type="EMBL" id="LCAO01000006">
    <property type="protein sequence ID" value="KKR91971.1"/>
    <property type="molecule type" value="Genomic_DNA"/>
</dbReference>
<name>A0A0G0UWR4_9BACT</name>
<feature type="transmembrane region" description="Helical" evidence="1">
    <location>
        <begin position="84"/>
        <end position="103"/>
    </location>
</feature>
<evidence type="ECO:0000313" key="2">
    <source>
        <dbReference type="EMBL" id="KKR91971.1"/>
    </source>
</evidence>
<feature type="transmembrane region" description="Helical" evidence="1">
    <location>
        <begin position="249"/>
        <end position="272"/>
    </location>
</feature>
<feature type="transmembrane region" description="Helical" evidence="1">
    <location>
        <begin position="428"/>
        <end position="449"/>
    </location>
</feature>
<accession>A0A0G0UWR4</accession>
<reference evidence="2 3" key="1">
    <citation type="journal article" date="2015" name="Nature">
        <title>rRNA introns, odd ribosomes, and small enigmatic genomes across a large radiation of phyla.</title>
        <authorList>
            <person name="Brown C.T."/>
            <person name="Hug L.A."/>
            <person name="Thomas B.C."/>
            <person name="Sharon I."/>
            <person name="Castelle C.J."/>
            <person name="Singh A."/>
            <person name="Wilkins M.J."/>
            <person name="Williams K.H."/>
            <person name="Banfield J.F."/>
        </authorList>
    </citation>
    <scope>NUCLEOTIDE SEQUENCE [LARGE SCALE GENOMIC DNA]</scope>
</reference>
<feature type="transmembrane region" description="Helical" evidence="1">
    <location>
        <begin position="43"/>
        <end position="72"/>
    </location>
</feature>
<comment type="caution">
    <text evidence="2">The sequence shown here is derived from an EMBL/GenBank/DDBJ whole genome shotgun (WGS) entry which is preliminary data.</text>
</comment>
<feature type="transmembrane region" description="Helical" evidence="1">
    <location>
        <begin position="320"/>
        <end position="348"/>
    </location>
</feature>
<evidence type="ECO:0000256" key="1">
    <source>
        <dbReference type="SAM" id="Phobius"/>
    </source>
</evidence>
<evidence type="ECO:0000313" key="3">
    <source>
        <dbReference type="Proteomes" id="UP000034676"/>
    </source>
</evidence>
<feature type="transmembrane region" description="Helical" evidence="1">
    <location>
        <begin position="369"/>
        <end position="392"/>
    </location>
</feature>
<dbReference type="AlphaFoldDB" id="A0A0G0UWR4"/>
<gene>
    <name evidence="2" type="ORF">UU42_C0006G0010</name>
</gene>
<evidence type="ECO:0008006" key="4">
    <source>
        <dbReference type="Google" id="ProtNLM"/>
    </source>
</evidence>
<feature type="transmembrane region" description="Helical" evidence="1">
    <location>
        <begin position="404"/>
        <end position="421"/>
    </location>
</feature>
<sequence length="578" mass="66769">MILSLILLVGWMFAGQKLLQILSFKWPFFVELAAGFLLGNLFIVYAIFLLGFFLPHSLIVFILTGISGLWCILFFPRQIKIDKFWTLVFILSALFFGILYSSIWQTNQGSLTLRMRGVWGDWGIHIGLPLYYKSINKTVLENPFISGQKFTYSFLNAYIPEAMLQLGSPLRDSIIFPGIIWSIALTLLIVFFGKKIGLKKLFWLAPFLFFLSGNLGFIYFFKDNLAFPLIREYGHFWESNFHLGNILDFFFVSQRSFLFGFGFGLIILLSLLKSAKKSSYVFAGILFGLLPLIHMHSFISLGLILGVYSLMQYKKISTWIWFWIPAAILSLPVLTWLAVSTAGNFLSIKLGWMAGSENWLWFWIKNTPIIIPAFLGTWFVPAWALFVVANLIQFQPNLADNNKLFVWWYLLAGVYPALLFLEKVNKKIISLVIILVVTFSGVLQLVWVFQNKWEFANAEELEVAEFAKKSCPQGRWLTSNRHNHPVFTFAGRPTVLGYRGWLWTWGIDYTQVETEVKLMYQFPDKNLYLFKKHQVSYAVIGPAEIQEYSPDIHKWQETYPLVYNSQKYLVFAVSPCSH</sequence>
<feature type="transmembrane region" description="Helical" evidence="1">
    <location>
        <begin position="174"/>
        <end position="192"/>
    </location>
</feature>
<feature type="transmembrane region" description="Helical" evidence="1">
    <location>
        <begin position="279"/>
        <end position="308"/>
    </location>
</feature>
<protein>
    <recommendedName>
        <fullName evidence="4">Glycosyltransferase RgtA/B/C/D-like domain-containing protein</fullName>
    </recommendedName>
</protein>
<proteinExistence type="predicted"/>
<dbReference type="Proteomes" id="UP000034676">
    <property type="component" value="Unassembled WGS sequence"/>
</dbReference>
<keyword evidence="1" id="KW-0472">Membrane</keyword>
<organism evidence="2 3">
    <name type="scientific">Candidatus Woesebacteria bacterium GW2011_GWA1_41_13b</name>
    <dbReference type="NCBI Taxonomy" id="1618555"/>
    <lineage>
        <taxon>Bacteria</taxon>
        <taxon>Candidatus Woeseibacteriota</taxon>
    </lineage>
</organism>